<gene>
    <name evidence="2" type="ORF">Ari01nite_87190</name>
</gene>
<sequence length="188" mass="19708">MRRVGLLAFVTAVALGGCGVPAQDEPHRVELPRSPLTAVTTRPAPTESHGGAAVVICLTRSGRLAEITRRLGSPPSVQQQLDNLTVGPTRAEQDNGLGTALAGLTLRAHRAASSTEVTVDFTEADESNARSDEVLAYGQIVCTLTARADVDSVVFTRDNQRLEVPRADGTLSRGPLRAGDYASLIGPG</sequence>
<dbReference type="InterPro" id="IPR019606">
    <property type="entry name" value="GerMN"/>
</dbReference>
<proteinExistence type="predicted"/>
<dbReference type="Pfam" id="PF10646">
    <property type="entry name" value="Germane"/>
    <property type="match status" value="1"/>
</dbReference>
<dbReference type="AlphaFoldDB" id="A0A919K9P6"/>
<dbReference type="SMART" id="SM00909">
    <property type="entry name" value="Germane"/>
    <property type="match status" value="1"/>
</dbReference>
<comment type="caution">
    <text evidence="2">The sequence shown here is derived from an EMBL/GenBank/DDBJ whole genome shotgun (WGS) entry which is preliminary data.</text>
</comment>
<reference evidence="2" key="1">
    <citation type="submission" date="2021-01" db="EMBL/GenBank/DDBJ databases">
        <title>Whole genome shotgun sequence of Actinoplanes rishiriensis NBRC 108556.</title>
        <authorList>
            <person name="Komaki H."/>
            <person name="Tamura T."/>
        </authorList>
    </citation>
    <scope>NUCLEOTIDE SEQUENCE</scope>
    <source>
        <strain evidence="2">NBRC 108556</strain>
    </source>
</reference>
<dbReference type="EMBL" id="BOMV01000100">
    <property type="protein sequence ID" value="GIF01255.1"/>
    <property type="molecule type" value="Genomic_DNA"/>
</dbReference>
<evidence type="ECO:0000259" key="1">
    <source>
        <dbReference type="SMART" id="SM00909"/>
    </source>
</evidence>
<evidence type="ECO:0000313" key="3">
    <source>
        <dbReference type="Proteomes" id="UP000636960"/>
    </source>
</evidence>
<protein>
    <recommendedName>
        <fullName evidence="1">GerMN domain-containing protein</fullName>
    </recommendedName>
</protein>
<name>A0A919K9P6_9ACTN</name>
<dbReference type="PROSITE" id="PS51257">
    <property type="entry name" value="PROKAR_LIPOPROTEIN"/>
    <property type="match status" value="1"/>
</dbReference>
<feature type="domain" description="GerMN" evidence="1">
    <location>
        <begin position="77"/>
        <end position="166"/>
    </location>
</feature>
<evidence type="ECO:0000313" key="2">
    <source>
        <dbReference type="EMBL" id="GIF01255.1"/>
    </source>
</evidence>
<accession>A0A919K9P6</accession>
<dbReference type="RefSeq" id="WP_239163515.1">
    <property type="nucleotide sequence ID" value="NZ_BOMV01000100.1"/>
</dbReference>
<dbReference type="Proteomes" id="UP000636960">
    <property type="component" value="Unassembled WGS sequence"/>
</dbReference>
<organism evidence="2 3">
    <name type="scientific">Paractinoplanes rishiriensis</name>
    <dbReference type="NCBI Taxonomy" id="1050105"/>
    <lineage>
        <taxon>Bacteria</taxon>
        <taxon>Bacillati</taxon>
        <taxon>Actinomycetota</taxon>
        <taxon>Actinomycetes</taxon>
        <taxon>Micromonosporales</taxon>
        <taxon>Micromonosporaceae</taxon>
        <taxon>Paractinoplanes</taxon>
    </lineage>
</organism>
<keyword evidence="3" id="KW-1185">Reference proteome</keyword>